<sequence length="102" mass="11256">MIAPPESGLRLSDEFLVTLLADSRKKSVTKAKADMKQKSTADVKCVYASGMFIYITRATRFEVAYGCITSCTRDRSGTINSASVTNTVLTSRRRHLMVSFPV</sequence>
<reference evidence="1" key="2">
    <citation type="submission" date="2020-05" db="UniProtKB">
        <authorList>
            <consortium name="EnsemblMetazoa"/>
        </authorList>
    </citation>
    <scope>IDENTIFICATION</scope>
    <source>
        <strain evidence="1">CM1001059</strain>
    </source>
</reference>
<organism evidence="1 2">
    <name type="scientific">Anopheles melas</name>
    <dbReference type="NCBI Taxonomy" id="34690"/>
    <lineage>
        <taxon>Eukaryota</taxon>
        <taxon>Metazoa</taxon>
        <taxon>Ecdysozoa</taxon>
        <taxon>Arthropoda</taxon>
        <taxon>Hexapoda</taxon>
        <taxon>Insecta</taxon>
        <taxon>Pterygota</taxon>
        <taxon>Neoptera</taxon>
        <taxon>Endopterygota</taxon>
        <taxon>Diptera</taxon>
        <taxon>Nematocera</taxon>
        <taxon>Culicoidea</taxon>
        <taxon>Culicidae</taxon>
        <taxon>Anophelinae</taxon>
        <taxon>Anopheles</taxon>
    </lineage>
</organism>
<evidence type="ECO:0000313" key="1">
    <source>
        <dbReference type="EnsemblMetazoa" id="AMEC000428-PA"/>
    </source>
</evidence>
<name>A0A182TDM5_9DIPT</name>
<protein>
    <submittedName>
        <fullName evidence="1">Uncharacterized protein</fullName>
    </submittedName>
</protein>
<evidence type="ECO:0000313" key="2">
    <source>
        <dbReference type="Proteomes" id="UP000075902"/>
    </source>
</evidence>
<dbReference type="VEuPathDB" id="VectorBase:AMEC000428"/>
<accession>A0A182TDM5</accession>
<dbReference type="AlphaFoldDB" id="A0A182TDM5"/>
<reference evidence="2" key="1">
    <citation type="submission" date="2014-01" db="EMBL/GenBank/DDBJ databases">
        <title>The Genome Sequence of Anopheles melas CM1001059_A (V2).</title>
        <authorList>
            <consortium name="The Broad Institute Genomics Platform"/>
            <person name="Neafsey D.E."/>
            <person name="Besansky N."/>
            <person name="Howell P."/>
            <person name="Walton C."/>
            <person name="Young S.K."/>
            <person name="Zeng Q."/>
            <person name="Gargeya S."/>
            <person name="Fitzgerald M."/>
            <person name="Haas B."/>
            <person name="Abouelleil A."/>
            <person name="Allen A.W."/>
            <person name="Alvarado L."/>
            <person name="Arachchi H.M."/>
            <person name="Berlin A.M."/>
            <person name="Chapman S.B."/>
            <person name="Gainer-Dewar J."/>
            <person name="Goldberg J."/>
            <person name="Griggs A."/>
            <person name="Gujja S."/>
            <person name="Hansen M."/>
            <person name="Howarth C."/>
            <person name="Imamovic A."/>
            <person name="Ireland A."/>
            <person name="Larimer J."/>
            <person name="McCowan C."/>
            <person name="Murphy C."/>
            <person name="Pearson M."/>
            <person name="Poon T.W."/>
            <person name="Priest M."/>
            <person name="Roberts A."/>
            <person name="Saif S."/>
            <person name="Shea T."/>
            <person name="Sisk P."/>
            <person name="Sykes S."/>
            <person name="Wortman J."/>
            <person name="Nusbaum C."/>
            <person name="Birren B."/>
        </authorList>
    </citation>
    <scope>NUCLEOTIDE SEQUENCE [LARGE SCALE GENOMIC DNA]</scope>
    <source>
        <strain evidence="2">CM1001059</strain>
    </source>
</reference>
<dbReference type="Proteomes" id="UP000075902">
    <property type="component" value="Unassembled WGS sequence"/>
</dbReference>
<proteinExistence type="predicted"/>
<dbReference type="EnsemblMetazoa" id="AMEC000428-RA">
    <property type="protein sequence ID" value="AMEC000428-PA"/>
    <property type="gene ID" value="AMEC000428"/>
</dbReference>
<keyword evidence="2" id="KW-1185">Reference proteome</keyword>